<organism evidence="1 2">
    <name type="scientific">Dissostichus mawsoni</name>
    <name type="common">Antarctic cod</name>
    <dbReference type="NCBI Taxonomy" id="36200"/>
    <lineage>
        <taxon>Eukaryota</taxon>
        <taxon>Metazoa</taxon>
        <taxon>Chordata</taxon>
        <taxon>Craniata</taxon>
        <taxon>Vertebrata</taxon>
        <taxon>Euteleostomi</taxon>
        <taxon>Actinopterygii</taxon>
        <taxon>Neopterygii</taxon>
        <taxon>Teleostei</taxon>
        <taxon>Neoteleostei</taxon>
        <taxon>Acanthomorphata</taxon>
        <taxon>Eupercaria</taxon>
        <taxon>Perciformes</taxon>
        <taxon>Notothenioidei</taxon>
        <taxon>Nototheniidae</taxon>
        <taxon>Dissostichus</taxon>
    </lineage>
</organism>
<dbReference type="Proteomes" id="UP000518266">
    <property type="component" value="Unassembled WGS sequence"/>
</dbReference>
<reference evidence="1 2" key="1">
    <citation type="submission" date="2020-03" db="EMBL/GenBank/DDBJ databases">
        <title>Dissostichus mawsoni Genome sequencing and assembly.</title>
        <authorList>
            <person name="Park H."/>
        </authorList>
    </citation>
    <scope>NUCLEOTIDE SEQUENCE [LARGE SCALE GENOMIC DNA]</scope>
    <source>
        <strain evidence="1">DM0001</strain>
        <tissue evidence="1">Muscle</tissue>
    </source>
</reference>
<comment type="caution">
    <text evidence="1">The sequence shown here is derived from an EMBL/GenBank/DDBJ whole genome shotgun (WGS) entry which is preliminary data.</text>
</comment>
<dbReference type="EMBL" id="JAAKFY010000027">
    <property type="protein sequence ID" value="KAF3833171.1"/>
    <property type="molecule type" value="Genomic_DNA"/>
</dbReference>
<evidence type="ECO:0000313" key="1">
    <source>
        <dbReference type="EMBL" id="KAF3833171.1"/>
    </source>
</evidence>
<protein>
    <submittedName>
        <fullName evidence="1">Uncharacterized protein</fullName>
    </submittedName>
</protein>
<accession>A0A7J5X8A9</accession>
<sequence>MLGDGRMIIHGVPIQRRSQLSFSKGHHSGDMSKHNPIIIAFKSALTPHFEKKGEVTAFHLIIGIDVP</sequence>
<name>A0A7J5X8A9_DISMA</name>
<proteinExistence type="predicted"/>
<gene>
    <name evidence="1" type="ORF">F7725_026836</name>
</gene>
<dbReference type="AlphaFoldDB" id="A0A7J5X8A9"/>
<keyword evidence="2" id="KW-1185">Reference proteome</keyword>
<feature type="non-terminal residue" evidence="1">
    <location>
        <position position="1"/>
    </location>
</feature>
<evidence type="ECO:0000313" key="2">
    <source>
        <dbReference type="Proteomes" id="UP000518266"/>
    </source>
</evidence>